<feature type="domain" description="Beta-lactamase-related" evidence="1">
    <location>
        <begin position="91"/>
        <end position="358"/>
    </location>
</feature>
<name>A0A0B3S1J9_9RHOB</name>
<dbReference type="PANTHER" id="PTHR43283">
    <property type="entry name" value="BETA-LACTAMASE-RELATED"/>
    <property type="match status" value="1"/>
</dbReference>
<dbReference type="OrthoDB" id="9814204at2"/>
<evidence type="ECO:0000259" key="1">
    <source>
        <dbReference type="Pfam" id="PF00144"/>
    </source>
</evidence>
<evidence type="ECO:0000313" key="3">
    <source>
        <dbReference type="Proteomes" id="UP000030960"/>
    </source>
</evidence>
<dbReference type="InterPro" id="IPR001466">
    <property type="entry name" value="Beta-lactam-related"/>
</dbReference>
<sequence length="383" mass="42275">MKGKRIAAIGLVVLVGLGAAGFGYRDELGRLRATMTLFDEGEIVDNFSHMDRLFETVPIPVTTRAEPLPEGPAMEMPAEWQDWLDRRAVTGAIVLRNGEVVHESYHLGTGAEDLRISWSVAKSYLSALFGILVAQGHVDSLDDPVVKYAPQLKGSAYEGATIRNVLQMSTGVVFDEDYLDFWSDINEMGRILALGGSMDGFAAGLTETDQPPGERWRYVSIDTHVLSMVARGATGKQLPDLLAENLLDPMGTYGKPYYLSDGYDVAFALGGLNLMLRDYARLGEMFRDGGRLQGKQIVPEDWVIESTTPSARTAPGRLQYGYQWWMPSDARDGEFMARGIYGQYVYVDRQSGTVVAVTGADRRFREAGAFDDALQMFRRLAGL</sequence>
<dbReference type="InterPro" id="IPR012338">
    <property type="entry name" value="Beta-lactam/transpept-like"/>
</dbReference>
<accession>A0A0B3S1J9</accession>
<dbReference type="RefSeq" id="WP_043146138.1">
    <property type="nucleotide sequence ID" value="NZ_JSUQ01000026.1"/>
</dbReference>
<dbReference type="Pfam" id="PF00144">
    <property type="entry name" value="Beta-lactamase"/>
    <property type="match status" value="1"/>
</dbReference>
<organism evidence="2 3">
    <name type="scientific">Mameliella alba</name>
    <dbReference type="NCBI Taxonomy" id="561184"/>
    <lineage>
        <taxon>Bacteria</taxon>
        <taxon>Pseudomonadati</taxon>
        <taxon>Pseudomonadota</taxon>
        <taxon>Alphaproteobacteria</taxon>
        <taxon>Rhodobacterales</taxon>
        <taxon>Roseobacteraceae</taxon>
        <taxon>Mameliella</taxon>
    </lineage>
</organism>
<dbReference type="InterPro" id="IPR050789">
    <property type="entry name" value="Diverse_Enzym_Activities"/>
</dbReference>
<dbReference type="Gene3D" id="3.40.710.10">
    <property type="entry name" value="DD-peptidase/beta-lactamase superfamily"/>
    <property type="match status" value="1"/>
</dbReference>
<comment type="caution">
    <text evidence="2">The sequence shown here is derived from an EMBL/GenBank/DDBJ whole genome shotgun (WGS) entry which is preliminary data.</text>
</comment>
<dbReference type="PATRIC" id="fig|1515334.3.peg.5018"/>
<dbReference type="AlphaFoldDB" id="A0A0B3S1J9"/>
<keyword evidence="2" id="KW-0378">Hydrolase</keyword>
<gene>
    <name evidence="2" type="ORF">OA50_04991</name>
</gene>
<dbReference type="SUPFAM" id="SSF56601">
    <property type="entry name" value="beta-lactamase/transpeptidase-like"/>
    <property type="match status" value="1"/>
</dbReference>
<reference evidence="2 3" key="1">
    <citation type="submission" date="2014-10" db="EMBL/GenBank/DDBJ databases">
        <title>Genome sequence of Ponticoccus sp. strain UMTAT08 isolated from clonal culture of toxic dinoflagellate Alexandrium tamiyavanichii.</title>
        <authorList>
            <person name="Gan H.Y."/>
            <person name="Muhd D.-D."/>
            <person name="Mohd Noor M.E."/>
            <person name="Yeong Y.S."/>
            <person name="Usup G."/>
        </authorList>
    </citation>
    <scope>NUCLEOTIDE SEQUENCE [LARGE SCALE GENOMIC DNA]</scope>
    <source>
        <strain evidence="2 3">UMTAT08</strain>
    </source>
</reference>
<dbReference type="EMBL" id="JSUQ01000026">
    <property type="protein sequence ID" value="KHQ50481.1"/>
    <property type="molecule type" value="Genomic_DNA"/>
</dbReference>
<proteinExistence type="predicted"/>
<keyword evidence="3" id="KW-1185">Reference proteome</keyword>
<dbReference type="GO" id="GO:0016787">
    <property type="term" value="F:hydrolase activity"/>
    <property type="evidence" value="ECO:0007669"/>
    <property type="project" value="UniProtKB-KW"/>
</dbReference>
<dbReference type="Proteomes" id="UP000030960">
    <property type="component" value="Unassembled WGS sequence"/>
</dbReference>
<protein>
    <submittedName>
        <fullName evidence="2">Putative 6-aminohexanoate-dimer hydrolase</fullName>
    </submittedName>
</protein>
<dbReference type="STRING" id="561184.SAMN05216376_12118"/>
<dbReference type="PANTHER" id="PTHR43283:SF14">
    <property type="entry name" value="BLL8153 PROTEIN"/>
    <property type="match status" value="1"/>
</dbReference>
<evidence type="ECO:0000313" key="2">
    <source>
        <dbReference type="EMBL" id="KHQ50481.1"/>
    </source>
</evidence>